<proteinExistence type="predicted"/>
<evidence type="ECO:0000256" key="1">
    <source>
        <dbReference type="SAM" id="Phobius"/>
    </source>
</evidence>
<feature type="transmembrane region" description="Helical" evidence="1">
    <location>
        <begin position="59"/>
        <end position="80"/>
    </location>
</feature>
<comment type="caution">
    <text evidence="2">The sequence shown here is derived from an EMBL/GenBank/DDBJ whole genome shotgun (WGS) entry which is preliminary data.</text>
</comment>
<keyword evidence="1" id="KW-1133">Transmembrane helix</keyword>
<evidence type="ECO:0000313" key="2">
    <source>
        <dbReference type="EMBL" id="TDA40273.1"/>
    </source>
</evidence>
<dbReference type="AlphaFoldDB" id="A0A523BH64"/>
<keyword evidence="1" id="KW-0472">Membrane</keyword>
<dbReference type="Proteomes" id="UP000315399">
    <property type="component" value="Unassembled WGS sequence"/>
</dbReference>
<accession>A0A523BH64</accession>
<sequence>MMLGEITPFIISIVLGILFGTQLSGKISKGTTILVIIFSIVGALLFGAFMFTYSIYGGYIMPGLGFATPLIGATIGILIGKALKGD</sequence>
<keyword evidence="1" id="KW-0812">Transmembrane</keyword>
<gene>
    <name evidence="2" type="ORF">DSO08_00275</name>
</gene>
<dbReference type="EMBL" id="QNVH01000001">
    <property type="protein sequence ID" value="TDA40273.1"/>
    <property type="molecule type" value="Genomic_DNA"/>
</dbReference>
<name>A0A523BH64_9CREN</name>
<feature type="transmembrane region" description="Helical" evidence="1">
    <location>
        <begin position="6"/>
        <end position="25"/>
    </location>
</feature>
<organism evidence="2 3">
    <name type="scientific">Thermoproteota archaeon</name>
    <dbReference type="NCBI Taxonomy" id="2056631"/>
    <lineage>
        <taxon>Archaea</taxon>
        <taxon>Thermoproteota</taxon>
    </lineage>
</organism>
<feature type="transmembrane region" description="Helical" evidence="1">
    <location>
        <begin position="32"/>
        <end position="53"/>
    </location>
</feature>
<reference evidence="2 3" key="1">
    <citation type="journal article" date="2019" name="Nat. Microbiol.">
        <title>Expanding anaerobic alkane metabolism in the domain of Archaea.</title>
        <authorList>
            <person name="Wang Y."/>
            <person name="Wegener G."/>
            <person name="Hou J."/>
            <person name="Wang F."/>
            <person name="Xiao X."/>
        </authorList>
    </citation>
    <scope>NUCLEOTIDE SEQUENCE [LARGE SCALE GENOMIC DNA]</scope>
    <source>
        <strain evidence="2">WYZ-LMO10</strain>
    </source>
</reference>
<protein>
    <submittedName>
        <fullName evidence="2">Uncharacterized protein</fullName>
    </submittedName>
</protein>
<evidence type="ECO:0000313" key="3">
    <source>
        <dbReference type="Proteomes" id="UP000315399"/>
    </source>
</evidence>